<dbReference type="InterPro" id="IPR000436">
    <property type="entry name" value="Sushi_SCR_CCP_dom"/>
</dbReference>
<dbReference type="AlphaFoldDB" id="A0A671R6W5"/>
<feature type="domain" description="Sushi" evidence="7">
    <location>
        <begin position="81"/>
        <end position="141"/>
    </location>
</feature>
<feature type="signal peptide" evidence="6">
    <location>
        <begin position="1"/>
        <end position="22"/>
    </location>
</feature>
<accession>A0A671R6W5</accession>
<feature type="chain" id="PRO_5025403480" evidence="6">
    <location>
        <begin position="23"/>
        <end position="631"/>
    </location>
</feature>
<dbReference type="SUPFAM" id="SSF57535">
    <property type="entry name" value="Complement control module/SCR domain"/>
    <property type="match status" value="8"/>
</dbReference>
<proteinExistence type="predicted"/>
<feature type="domain" description="Sushi" evidence="7">
    <location>
        <begin position="445"/>
        <end position="503"/>
    </location>
</feature>
<feature type="disulfide bond" evidence="5">
    <location>
        <begin position="112"/>
        <end position="139"/>
    </location>
</feature>
<keyword evidence="9" id="KW-1185">Reference proteome</keyword>
<feature type="domain" description="Sushi" evidence="7">
    <location>
        <begin position="504"/>
        <end position="562"/>
    </location>
</feature>
<dbReference type="PROSITE" id="PS50923">
    <property type="entry name" value="SUSHI"/>
    <property type="match status" value="7"/>
</dbReference>
<dbReference type="CDD" id="cd00033">
    <property type="entry name" value="CCP"/>
    <property type="match status" value="4"/>
</dbReference>
<dbReference type="SMART" id="SM00032">
    <property type="entry name" value="CCP"/>
    <property type="match status" value="9"/>
</dbReference>
<organism evidence="8 9">
    <name type="scientific">Sinocyclocheilus anshuiensis</name>
    <dbReference type="NCBI Taxonomy" id="1608454"/>
    <lineage>
        <taxon>Eukaryota</taxon>
        <taxon>Metazoa</taxon>
        <taxon>Chordata</taxon>
        <taxon>Craniata</taxon>
        <taxon>Vertebrata</taxon>
        <taxon>Euteleostomi</taxon>
        <taxon>Actinopterygii</taxon>
        <taxon>Neopterygii</taxon>
        <taxon>Teleostei</taxon>
        <taxon>Ostariophysi</taxon>
        <taxon>Cypriniformes</taxon>
        <taxon>Cyprinidae</taxon>
        <taxon>Cyprininae</taxon>
        <taxon>Sinocyclocheilus</taxon>
    </lineage>
</organism>
<dbReference type="Gene3D" id="2.10.70.10">
    <property type="entry name" value="Complement Module, domain 1"/>
    <property type="match status" value="7"/>
</dbReference>
<dbReference type="PANTHER" id="PTHR45785:SF2">
    <property type="entry name" value="COMPLEMENT FACTOR H-RELATED"/>
    <property type="match status" value="1"/>
</dbReference>
<reference evidence="8" key="1">
    <citation type="submission" date="2025-08" db="UniProtKB">
        <authorList>
            <consortium name="Ensembl"/>
        </authorList>
    </citation>
    <scope>IDENTIFICATION</scope>
</reference>
<dbReference type="Proteomes" id="UP000472260">
    <property type="component" value="Unassembled WGS sequence"/>
</dbReference>
<keyword evidence="2 5" id="KW-0768">Sushi</keyword>
<dbReference type="InterPro" id="IPR035976">
    <property type="entry name" value="Sushi/SCR/CCP_sf"/>
</dbReference>
<evidence type="ECO:0000256" key="5">
    <source>
        <dbReference type="PROSITE-ProRule" id="PRU00302"/>
    </source>
</evidence>
<feature type="domain" description="Sushi" evidence="7">
    <location>
        <begin position="321"/>
        <end position="379"/>
    </location>
</feature>
<evidence type="ECO:0000256" key="4">
    <source>
        <dbReference type="ARBA" id="ARBA00023157"/>
    </source>
</evidence>
<evidence type="ECO:0000256" key="3">
    <source>
        <dbReference type="ARBA" id="ARBA00022729"/>
    </source>
</evidence>
<comment type="subcellular location">
    <subcellularLocation>
        <location evidence="1">Virion</location>
    </subcellularLocation>
</comment>
<dbReference type="Pfam" id="PF00084">
    <property type="entry name" value="Sushi"/>
    <property type="match status" value="6"/>
</dbReference>
<dbReference type="Ensembl" id="ENSSANT00000083853.1">
    <property type="protein sequence ID" value="ENSSANP00000078883.1"/>
    <property type="gene ID" value="ENSSANG00000039262.1"/>
</dbReference>
<name>A0A671R6W5_9TELE</name>
<feature type="disulfide bond" evidence="5">
    <location>
        <begin position="144"/>
        <end position="187"/>
    </location>
</feature>
<keyword evidence="3 6" id="KW-0732">Signal</keyword>
<feature type="domain" description="Sushi" evidence="7">
    <location>
        <begin position="263"/>
        <end position="320"/>
    </location>
</feature>
<dbReference type="PANTHER" id="PTHR45785">
    <property type="entry name" value="COMPLEMENT FACTOR H-RELATED"/>
    <property type="match status" value="1"/>
</dbReference>
<feature type="domain" description="Sushi" evidence="7">
    <location>
        <begin position="142"/>
        <end position="202"/>
    </location>
</feature>
<feature type="disulfide bond" evidence="5">
    <location>
        <begin position="506"/>
        <end position="549"/>
    </location>
</feature>
<keyword evidence="4 5" id="KW-1015">Disulfide bond</keyword>
<protein>
    <submittedName>
        <fullName evidence="8">Complement factor H like 3</fullName>
    </submittedName>
</protein>
<evidence type="ECO:0000313" key="9">
    <source>
        <dbReference type="Proteomes" id="UP000472260"/>
    </source>
</evidence>
<evidence type="ECO:0000313" key="8">
    <source>
        <dbReference type="Ensembl" id="ENSSANP00000078883.1"/>
    </source>
</evidence>
<feature type="domain" description="Sushi" evidence="7">
    <location>
        <begin position="380"/>
        <end position="443"/>
    </location>
</feature>
<evidence type="ECO:0000256" key="6">
    <source>
        <dbReference type="SAM" id="SignalP"/>
    </source>
</evidence>
<dbReference type="InterPro" id="IPR051503">
    <property type="entry name" value="ComplSys_Reg/VirEntry_Med"/>
</dbReference>
<evidence type="ECO:0000259" key="7">
    <source>
        <dbReference type="PROSITE" id="PS50923"/>
    </source>
</evidence>
<sequence length="631" mass="71756">MRGPVQIVSFSCFLFSVTFVQGQECLGEDITYENTQPVVNVSYADGETVNVNCMTGYIGFYKLKCKNGQWLTVIARRCSKKKCGHPEETPNGYFKLIEGRDYTYGATVEYTCKTGYEMTSRINRRHCRIKGWDNSVPVCEEVRCPVIHTDGEVTASGNTKEGTYGDVIHFECVSSDKKLDGNSVIYCTENSVWSGPVPQCIVTCQLEVTEPEIRTIPWGKTVFKAGETVGMICSGKNRAFNKQETFTCTNNGKWDYKPTCEESRCEVPLNQHVYLPKYYFSGDLNLGAKRSYSCESGYRETAAEATCTRDGWTPKPLCTEIMCDPPTIPNAKIVGSQKSNYKIGSRIEYKCRPGFEPEEPVQITCDSQGQWTGTRQCSDGTCQEQELKNIEILFGYPSTALPYKPGHILVFRCTDDNMRFYGQRAIECLPDGRWNYPYPQCGGKVQCSQPTKNLQFVTLSDEKTEYSNFEILTYTCNKPYNEIPRGVLMCQNGKWNETFDCKSKICPPPPYLQHGDYSINSTKDEVITAVSYTCQSYYVITKQQDVYKCVDGKWETPPKCLRPCEIDDIVEKYNLQLPTEKVYIRHAEKYTLNCRDGWNTGSELKPYVDVSCSNGNLQIDKSCEYYFVFRT</sequence>
<evidence type="ECO:0000256" key="2">
    <source>
        <dbReference type="ARBA" id="ARBA00022659"/>
    </source>
</evidence>
<evidence type="ECO:0000256" key="1">
    <source>
        <dbReference type="ARBA" id="ARBA00004328"/>
    </source>
</evidence>
<feature type="disulfide bond" evidence="5">
    <location>
        <begin position="447"/>
        <end position="490"/>
    </location>
</feature>
<comment type="caution">
    <text evidence="5">Lacks conserved residue(s) required for the propagation of feature annotation.</text>
</comment>
<reference evidence="8" key="2">
    <citation type="submission" date="2025-09" db="UniProtKB">
        <authorList>
            <consortium name="Ensembl"/>
        </authorList>
    </citation>
    <scope>IDENTIFICATION</scope>
</reference>